<dbReference type="PANTHER" id="PTHR22683">
    <property type="entry name" value="SPORULATION PROTEIN RELATED"/>
    <property type="match status" value="1"/>
</dbReference>
<evidence type="ECO:0000313" key="8">
    <source>
        <dbReference type="Proteomes" id="UP000029737"/>
    </source>
</evidence>
<proteinExistence type="predicted"/>
<organism evidence="6 9">
    <name type="scientific">Actinopolyspora erythraea</name>
    <dbReference type="NCBI Taxonomy" id="414996"/>
    <lineage>
        <taxon>Bacteria</taxon>
        <taxon>Bacillati</taxon>
        <taxon>Actinomycetota</taxon>
        <taxon>Actinomycetes</taxon>
        <taxon>Actinopolysporales</taxon>
        <taxon>Actinopolysporaceae</taxon>
        <taxon>Actinopolyspora</taxon>
    </lineage>
</organism>
<accession>A0A099D4T7</accession>
<dbReference type="CDD" id="cd01127">
    <property type="entry name" value="TrwB_TraG_TraD_VirD4"/>
    <property type="match status" value="1"/>
</dbReference>
<dbReference type="HOGENOM" id="CLU_008270_1_0_11"/>
<dbReference type="Gene3D" id="3.40.50.300">
    <property type="entry name" value="P-loop containing nucleotide triphosphate hydrolases"/>
    <property type="match status" value="3"/>
</dbReference>
<evidence type="ECO:0000256" key="1">
    <source>
        <dbReference type="ARBA" id="ARBA00022741"/>
    </source>
</evidence>
<keyword evidence="8" id="KW-1185">Reference proteome</keyword>
<dbReference type="InterPro" id="IPR002543">
    <property type="entry name" value="FtsK_dom"/>
</dbReference>
<dbReference type="eggNOG" id="COG1674">
    <property type="taxonomic scope" value="Bacteria"/>
</dbReference>
<dbReference type="InterPro" id="IPR027417">
    <property type="entry name" value="P-loop_NTPase"/>
</dbReference>
<dbReference type="Proteomes" id="UP000215043">
    <property type="component" value="Chromosome"/>
</dbReference>
<dbReference type="SUPFAM" id="SSF52540">
    <property type="entry name" value="P-loop containing nucleoside triphosphate hydrolases"/>
    <property type="match status" value="1"/>
</dbReference>
<reference evidence="6 9" key="2">
    <citation type="submission" date="2017-08" db="EMBL/GenBank/DDBJ databases">
        <title>The complete genome sequence of moderately halophilic actinomycete Actinopolyspora erythraea YIM 90600, the producer of novel erythromycin, novel actinopolysporins A-C and tubercidin.</title>
        <authorList>
            <person name="Yin M."/>
            <person name="Tang S."/>
        </authorList>
    </citation>
    <scope>NUCLEOTIDE SEQUENCE [LARGE SCALE GENOMIC DNA]</scope>
    <source>
        <strain evidence="6 9">YIM 90600</strain>
    </source>
</reference>
<keyword evidence="1 3" id="KW-0547">Nucleotide-binding</keyword>
<dbReference type="Proteomes" id="UP000029737">
    <property type="component" value="Unassembled WGS sequence"/>
</dbReference>
<sequence>MRKRNERRNAIQAAFDRLSATAATARGAATNELARVEAENAKQEHALRIARHGVSAVARDPGEFEGSDRPEFRRALEEAVEERTEVFSEWTARGPSELAELVSDAAPGTASAPWREWLGSIGTADARIPAPTLWRFGTAHVPDAPEAAEFPAAVPLLDESHLRITCRSATLESATRDAAESLVQNLLLRMLSYYEPGLVRVHVWDIARLTGTLPGLFPLTRSGLLTAHDPTRLDDLLEELAEHIRRIHTTALLGGHTSLKSLAAETGHRGEPWRVAVLFGDGEPLRDEQQQQLQRVARNGLACGIQLIVVDLPMTVNNSLESVTLIAPDAARSSMTGPHLTIRPDEVPPRERVSRACSAISEAFQSRRARVRTFEDLLPGQLWTQDSTGGLTAPVGFFEGEPVRISLGDTSPHTLIGGPSGSGKTNFLYGMLGSLAARYSPDELEMYLLDFKEGVSFAQFTPGSRDPSWLPHARLVGVNVNTDREFGLALLRFLATEMRRRADAAKEQEVTKLEELRQRDPQGRWPRIVAVIDEFQYLFAERDAVSSQAATLLEDVARRGRSQGIHLVLASQDVSGIEAFWGKPAIFEQFILRVALPKARRVLVDNNTTALELPRWHAVVNHESGVKHGNEVVRVPDATASETFDSLQHRLWERHLWETGRRNARPPRLFDGSHLPGLTGTADFEELRPAAPRRPRVLLGQVIDVRGTAAALSFERSPGRNLAVLGSAQQDATAVLGAGAVSLGRQFSPGNAEFTVATLNEDTAEDAWAVAGTLREDGHTVTFIGPSELEDTLRELSESVDERGGAPAGGSETVPRYLLLYAVDAVQSMLERKDPESRTSGLDRLRKVLKQGPECGVHTIGWWRSAQRLRNTLGMGPTDDVGAWVAFDVQGQELSPLAAGQPITWSPRVHRGLFFDRSVHSHPEVVLPFDLTEAVGRFPEEPSLADADPGDLPRPRGSETVSPNTAGEETTDD</sequence>
<keyword evidence="6" id="KW-0131">Cell cycle</keyword>
<evidence type="ECO:0000313" key="6">
    <source>
        <dbReference type="EMBL" id="ASU77432.1"/>
    </source>
</evidence>
<feature type="region of interest" description="Disordered" evidence="4">
    <location>
        <begin position="938"/>
        <end position="973"/>
    </location>
</feature>
<evidence type="ECO:0000256" key="3">
    <source>
        <dbReference type="PROSITE-ProRule" id="PRU00289"/>
    </source>
</evidence>
<feature type="binding site" evidence="3">
    <location>
        <begin position="418"/>
        <end position="425"/>
    </location>
    <ligand>
        <name>ATP</name>
        <dbReference type="ChEBI" id="CHEBI:30616"/>
    </ligand>
</feature>
<keyword evidence="6" id="KW-0132">Cell division</keyword>
<dbReference type="OrthoDB" id="9807790at2"/>
<dbReference type="EMBL" id="JPMV01000033">
    <property type="protein sequence ID" value="KGI80355.1"/>
    <property type="molecule type" value="Genomic_DNA"/>
</dbReference>
<evidence type="ECO:0000256" key="2">
    <source>
        <dbReference type="ARBA" id="ARBA00022840"/>
    </source>
</evidence>
<dbReference type="KEGG" id="aey:CDG81_02920"/>
<dbReference type="GO" id="GO:0003677">
    <property type="term" value="F:DNA binding"/>
    <property type="evidence" value="ECO:0007669"/>
    <property type="project" value="InterPro"/>
</dbReference>
<evidence type="ECO:0000313" key="9">
    <source>
        <dbReference type="Proteomes" id="UP000215043"/>
    </source>
</evidence>
<dbReference type="RefSeq" id="WP_043575917.1">
    <property type="nucleotide sequence ID" value="NZ_CP022752.1"/>
</dbReference>
<dbReference type="InterPro" id="IPR050206">
    <property type="entry name" value="FtsK/SpoIIIE/SftA"/>
</dbReference>
<dbReference type="Pfam" id="PF01580">
    <property type="entry name" value="FtsK_SpoIIIE"/>
    <property type="match status" value="1"/>
</dbReference>
<dbReference type="GO" id="GO:0005524">
    <property type="term" value="F:ATP binding"/>
    <property type="evidence" value="ECO:0007669"/>
    <property type="project" value="UniProtKB-UniRule"/>
</dbReference>
<keyword evidence="2 3" id="KW-0067">ATP-binding</keyword>
<protein>
    <submittedName>
        <fullName evidence="6">Cell division protein FtsK</fullName>
    </submittedName>
</protein>
<dbReference type="PANTHER" id="PTHR22683:SF41">
    <property type="entry name" value="DNA TRANSLOCASE FTSK"/>
    <property type="match status" value="1"/>
</dbReference>
<reference evidence="7 8" key="1">
    <citation type="journal article" date="2014" name="PLoS ONE">
        <title>Identification and Characterization of a New Erythromycin Biosynthetic Gene Cluster in Actinopolyspora erythraea YIM90600, a Novel Erythronolide-Producing Halophilic Actinomycete Isolated from Salt Field.</title>
        <authorList>
            <person name="Chen D."/>
            <person name="Feng J."/>
            <person name="Huang L."/>
            <person name="Zhang Q."/>
            <person name="Wu J."/>
            <person name="Zhu X."/>
            <person name="Duan Y."/>
            <person name="Xu Z."/>
        </authorList>
    </citation>
    <scope>NUCLEOTIDE SEQUENCE [LARGE SCALE GENOMIC DNA]</scope>
    <source>
        <strain evidence="7 8">YIM90600</strain>
    </source>
</reference>
<dbReference type="EMBL" id="CP022752">
    <property type="protein sequence ID" value="ASU77432.1"/>
    <property type="molecule type" value="Genomic_DNA"/>
</dbReference>
<feature type="domain" description="FtsK" evidence="5">
    <location>
        <begin position="400"/>
        <end position="605"/>
    </location>
</feature>
<dbReference type="PROSITE" id="PS50901">
    <property type="entry name" value="FTSK"/>
    <property type="match status" value="1"/>
</dbReference>
<evidence type="ECO:0000259" key="5">
    <source>
        <dbReference type="PROSITE" id="PS50901"/>
    </source>
</evidence>
<gene>
    <name evidence="6" type="ORF">CDG81_02920</name>
    <name evidence="7" type="ORF">IL38_18055</name>
</gene>
<evidence type="ECO:0000256" key="4">
    <source>
        <dbReference type="SAM" id="MobiDB-lite"/>
    </source>
</evidence>
<evidence type="ECO:0000313" key="7">
    <source>
        <dbReference type="EMBL" id="KGI80355.1"/>
    </source>
</evidence>
<feature type="compositionally biased region" description="Polar residues" evidence="4">
    <location>
        <begin position="959"/>
        <end position="973"/>
    </location>
</feature>
<name>A0A099D4T7_9ACTN</name>
<dbReference type="GO" id="GO:0051301">
    <property type="term" value="P:cell division"/>
    <property type="evidence" value="ECO:0007669"/>
    <property type="project" value="UniProtKB-KW"/>
</dbReference>
<dbReference type="AlphaFoldDB" id="A0A099D4T7"/>